<comment type="caution">
    <text evidence="1">The sequence shown here is derived from an EMBL/GenBank/DDBJ whole genome shotgun (WGS) entry which is preliminary data.</text>
</comment>
<reference evidence="1" key="1">
    <citation type="submission" date="2020-10" db="EMBL/GenBank/DDBJ databases">
        <authorList>
            <person name="Castelo-Branco R."/>
            <person name="Eusebio N."/>
            <person name="Adriana R."/>
            <person name="Vieira A."/>
            <person name="Brugerolle De Fraissinette N."/>
            <person name="Rezende De Castro R."/>
            <person name="Schneider M.P."/>
            <person name="Vasconcelos V."/>
            <person name="Leao P.N."/>
        </authorList>
    </citation>
    <scope>NUCLEOTIDE SEQUENCE</scope>
    <source>
        <strain evidence="1">LEGE 11467</strain>
    </source>
</reference>
<dbReference type="AlphaFoldDB" id="A0A928VZ38"/>
<proteinExistence type="predicted"/>
<evidence type="ECO:0000313" key="2">
    <source>
        <dbReference type="Proteomes" id="UP000621799"/>
    </source>
</evidence>
<dbReference type="Proteomes" id="UP000621799">
    <property type="component" value="Unassembled WGS sequence"/>
</dbReference>
<gene>
    <name evidence="1" type="ORF">IQ235_09180</name>
</gene>
<protein>
    <submittedName>
        <fullName evidence="1">Uncharacterized protein</fullName>
    </submittedName>
</protein>
<dbReference type="RefSeq" id="WP_264321183.1">
    <property type="nucleotide sequence ID" value="NZ_JADEXN010000135.1"/>
</dbReference>
<accession>A0A928VZ38</accession>
<dbReference type="EMBL" id="JADEXN010000135">
    <property type="protein sequence ID" value="MBE9040951.1"/>
    <property type="molecule type" value="Genomic_DNA"/>
</dbReference>
<organism evidence="1 2">
    <name type="scientific">Zarconia navalis LEGE 11467</name>
    <dbReference type="NCBI Taxonomy" id="1828826"/>
    <lineage>
        <taxon>Bacteria</taxon>
        <taxon>Bacillati</taxon>
        <taxon>Cyanobacteriota</taxon>
        <taxon>Cyanophyceae</taxon>
        <taxon>Oscillatoriophycideae</taxon>
        <taxon>Oscillatoriales</taxon>
        <taxon>Oscillatoriales incertae sedis</taxon>
        <taxon>Zarconia</taxon>
        <taxon>Zarconia navalis</taxon>
    </lineage>
</organism>
<sequence length="171" mass="18752">MKPRSKRPLRTARLSIAIALLLTSAGVTFFISRYILAAKQVAQCNRLNEILNEGHAKVLAFQAQDEISTHQLASELEGITLKLGGAELSDPNLRHYRGNFVRVYRELSQDFRKLGQALTLANEADMTQTGQQQVKQAVSNVRQVGISVAQTAENADRLAGDVNSYCAPSAQ</sequence>
<evidence type="ECO:0000313" key="1">
    <source>
        <dbReference type="EMBL" id="MBE9040951.1"/>
    </source>
</evidence>
<name>A0A928VZ38_9CYAN</name>
<keyword evidence="2" id="KW-1185">Reference proteome</keyword>